<dbReference type="Gene3D" id="3.30.450.20">
    <property type="entry name" value="PAS domain"/>
    <property type="match status" value="1"/>
</dbReference>
<dbReference type="InterPro" id="IPR043128">
    <property type="entry name" value="Rev_trsase/Diguanyl_cyclase"/>
</dbReference>
<dbReference type="CDD" id="cd01949">
    <property type="entry name" value="GGDEF"/>
    <property type="match status" value="1"/>
</dbReference>
<protein>
    <recommendedName>
        <fullName evidence="2">diguanylate cyclase</fullName>
        <ecNumber evidence="2">2.7.7.65</ecNumber>
    </recommendedName>
</protein>
<evidence type="ECO:0000256" key="4">
    <source>
        <dbReference type="ARBA" id="ARBA00022692"/>
    </source>
</evidence>
<feature type="transmembrane region" description="Helical" evidence="8">
    <location>
        <begin position="291"/>
        <end position="311"/>
    </location>
</feature>
<dbReference type="PANTHER" id="PTHR45138:SF9">
    <property type="entry name" value="DIGUANYLATE CYCLASE DGCM-RELATED"/>
    <property type="match status" value="1"/>
</dbReference>
<dbReference type="SUPFAM" id="SSF55073">
    <property type="entry name" value="Nucleotide cyclase"/>
    <property type="match status" value="1"/>
</dbReference>
<dbReference type="Proteomes" id="UP001198034">
    <property type="component" value="Unassembled WGS sequence"/>
</dbReference>
<keyword evidence="4 8" id="KW-0812">Transmembrane</keyword>
<evidence type="ECO:0000256" key="2">
    <source>
        <dbReference type="ARBA" id="ARBA00012528"/>
    </source>
</evidence>
<name>A0ABS8BK17_9NEIS</name>
<dbReference type="RefSeq" id="WP_226763702.1">
    <property type="nucleotide sequence ID" value="NZ_JAJAWG010000003.1"/>
</dbReference>
<evidence type="ECO:0000256" key="1">
    <source>
        <dbReference type="ARBA" id="ARBA00004651"/>
    </source>
</evidence>
<keyword evidence="5 8" id="KW-1133">Transmembrane helix</keyword>
<feature type="domain" description="GGDEF" evidence="9">
    <location>
        <begin position="352"/>
        <end position="482"/>
    </location>
</feature>
<dbReference type="EC" id="2.7.7.65" evidence="2"/>
<evidence type="ECO:0000259" key="9">
    <source>
        <dbReference type="PROSITE" id="PS50887"/>
    </source>
</evidence>
<proteinExistence type="predicted"/>
<dbReference type="Pfam" id="PF00990">
    <property type="entry name" value="GGDEF"/>
    <property type="match status" value="1"/>
</dbReference>
<evidence type="ECO:0000256" key="7">
    <source>
        <dbReference type="ARBA" id="ARBA00034247"/>
    </source>
</evidence>
<keyword evidence="11" id="KW-1185">Reference proteome</keyword>
<dbReference type="Gene3D" id="3.30.70.270">
    <property type="match status" value="1"/>
</dbReference>
<dbReference type="InterPro" id="IPR033479">
    <property type="entry name" value="dCache_1"/>
</dbReference>
<dbReference type="InterPro" id="IPR050469">
    <property type="entry name" value="Diguanylate_Cyclase"/>
</dbReference>
<dbReference type="NCBIfam" id="TIGR00254">
    <property type="entry name" value="GGDEF"/>
    <property type="match status" value="1"/>
</dbReference>
<dbReference type="PANTHER" id="PTHR45138">
    <property type="entry name" value="REGULATORY COMPONENTS OF SENSORY TRANSDUCTION SYSTEM"/>
    <property type="match status" value="1"/>
</dbReference>
<accession>A0ABS8BK17</accession>
<evidence type="ECO:0000256" key="6">
    <source>
        <dbReference type="ARBA" id="ARBA00023136"/>
    </source>
</evidence>
<dbReference type="InterPro" id="IPR000160">
    <property type="entry name" value="GGDEF_dom"/>
</dbReference>
<dbReference type="EMBL" id="JAJAWG010000003">
    <property type="protein sequence ID" value="MCB5195916.1"/>
    <property type="molecule type" value="Genomic_DNA"/>
</dbReference>
<organism evidence="10 11">
    <name type="scientific">Deefgea salmonis</name>
    <dbReference type="NCBI Taxonomy" id="2875502"/>
    <lineage>
        <taxon>Bacteria</taxon>
        <taxon>Pseudomonadati</taxon>
        <taxon>Pseudomonadota</taxon>
        <taxon>Betaproteobacteria</taxon>
        <taxon>Neisseriales</taxon>
        <taxon>Chitinibacteraceae</taxon>
        <taxon>Deefgea</taxon>
    </lineage>
</organism>
<keyword evidence="6 8" id="KW-0472">Membrane</keyword>
<keyword evidence="3" id="KW-1003">Cell membrane</keyword>
<dbReference type="InterPro" id="IPR029787">
    <property type="entry name" value="Nucleotide_cyclase"/>
</dbReference>
<evidence type="ECO:0000313" key="11">
    <source>
        <dbReference type="Proteomes" id="UP001198034"/>
    </source>
</evidence>
<evidence type="ECO:0000256" key="3">
    <source>
        <dbReference type="ARBA" id="ARBA00022475"/>
    </source>
</evidence>
<evidence type="ECO:0000313" key="10">
    <source>
        <dbReference type="EMBL" id="MCB5195916.1"/>
    </source>
</evidence>
<sequence length="482" mass="54704">MPSFPKRLRLLSLVAVLLIVGFLTTSIASYLVSRDAVRGGIVGTALPLTGDSIYSEIQKDILRPVFISSQMAHDTFVRDWLLNGEKDPEQLTRYLNEVKTKNGTFTSFLVSEKTRYYYHNSGMLRAIEPNDARDAWYFRVREMNKAFETNVDPDWANRAKVTIFINYQIFDYQNRFIGTTGVGLTLDTMSQLLKTYETRFQRNIYFVNESGQVVLTGNSAQGRNSILLHDGIRDVAAKILNHQSKPTQLSYPLNGQVMQVNSRFIPELGWYLIVEQNETADLRPVQRMFQLNLLISALITLLVLCIAIYSINRNQRRLEALANTDSLTRLLNRQAFEVVLNQKMTELARRPCSLAGILIDIDYFKVINDEFGHLTGDAVLRKVADILRHTVRTGDTLARWGGEEFIILLDDCPRAMALELAEHLRLAVANYDFALPRATSVTMSLGVVELQADETEDEFFQRADYLLYAAKTAGRNCVMADG</sequence>
<dbReference type="PROSITE" id="PS50887">
    <property type="entry name" value="GGDEF"/>
    <property type="match status" value="1"/>
</dbReference>
<dbReference type="SMART" id="SM00267">
    <property type="entry name" value="GGDEF"/>
    <property type="match status" value="1"/>
</dbReference>
<reference evidence="10 11" key="1">
    <citation type="submission" date="2021-10" db="EMBL/GenBank/DDBJ databases">
        <authorList>
            <person name="Chen M."/>
        </authorList>
    </citation>
    <scope>NUCLEOTIDE SEQUENCE [LARGE SCALE GENOMIC DNA]</scope>
    <source>
        <strain evidence="10 11">H3-26</strain>
    </source>
</reference>
<comment type="caution">
    <text evidence="10">The sequence shown here is derived from an EMBL/GenBank/DDBJ whole genome shotgun (WGS) entry which is preliminary data.</text>
</comment>
<comment type="subcellular location">
    <subcellularLocation>
        <location evidence="1">Cell membrane</location>
        <topology evidence="1">Multi-pass membrane protein</topology>
    </subcellularLocation>
</comment>
<comment type="catalytic activity">
    <reaction evidence="7">
        <text>2 GTP = 3',3'-c-di-GMP + 2 diphosphate</text>
        <dbReference type="Rhea" id="RHEA:24898"/>
        <dbReference type="ChEBI" id="CHEBI:33019"/>
        <dbReference type="ChEBI" id="CHEBI:37565"/>
        <dbReference type="ChEBI" id="CHEBI:58805"/>
        <dbReference type="EC" id="2.7.7.65"/>
    </reaction>
</comment>
<gene>
    <name evidence="10" type="ORF">LG219_06380</name>
</gene>
<evidence type="ECO:0000256" key="5">
    <source>
        <dbReference type="ARBA" id="ARBA00022989"/>
    </source>
</evidence>
<evidence type="ECO:0000256" key="8">
    <source>
        <dbReference type="SAM" id="Phobius"/>
    </source>
</evidence>
<dbReference type="Pfam" id="PF02743">
    <property type="entry name" value="dCache_1"/>
    <property type="match status" value="1"/>
</dbReference>